<dbReference type="GO" id="GO:0000976">
    <property type="term" value="F:transcription cis-regulatory region binding"/>
    <property type="evidence" value="ECO:0007669"/>
    <property type="project" value="TreeGrafter"/>
</dbReference>
<keyword evidence="6" id="KW-1185">Reference proteome</keyword>
<gene>
    <name evidence="5" type="ORF">DXN05_00305</name>
</gene>
<evidence type="ECO:0000313" key="6">
    <source>
        <dbReference type="Proteomes" id="UP000261284"/>
    </source>
</evidence>
<dbReference type="Gene3D" id="3.40.50.2300">
    <property type="match status" value="2"/>
</dbReference>
<comment type="caution">
    <text evidence="5">The sequence shown here is derived from an EMBL/GenBank/DDBJ whole genome shotgun (WGS) entry which is preliminary data.</text>
</comment>
<accession>A0A3E1NNR0</accession>
<dbReference type="SUPFAM" id="SSF53822">
    <property type="entry name" value="Periplasmic binding protein-like I"/>
    <property type="match status" value="1"/>
</dbReference>
<dbReference type="Proteomes" id="UP000261284">
    <property type="component" value="Unassembled WGS sequence"/>
</dbReference>
<keyword evidence="3" id="KW-0804">Transcription</keyword>
<sequence length="338" mass="38026">MKKVSLKDIAQLAGVSPSTVSFVLNGKAQQMRITAAVAERVEQVARQQGYTPNQVAISLRTGETRILGLLVEDISNHFFATLARTIEAEAEKFGYKIVYCSTENNAGKGGELLRMLSQHQVDGFLITPSVGMEEDIMQLVQHKKPVVLIDRFFPGIDVPYVMVDNAQGVTEGMEFLLKKGYRKIGFVNVDLDLVQIHQRTDAYKQTLKEKQIPFKKEYLLQVPYPYQRQEAMSAINDFILKNKSLDAVFFATNYLGILGLESIVRAGLHIPKDIAMLCFDDHDIFRLYPEGIAIIQQPIEEIAETAIHLLMSELGKAKTRPAKRQVQLQTSLILRNSE</sequence>
<name>A0A3E1NNR0_9BACT</name>
<dbReference type="CDD" id="cd19977">
    <property type="entry name" value="PBP1_EndR-like"/>
    <property type="match status" value="1"/>
</dbReference>
<feature type="domain" description="HTH lacI-type" evidence="4">
    <location>
        <begin position="4"/>
        <end position="61"/>
    </location>
</feature>
<dbReference type="InterPro" id="IPR046335">
    <property type="entry name" value="LacI/GalR-like_sensor"/>
</dbReference>
<dbReference type="EMBL" id="QTJU01000001">
    <property type="protein sequence ID" value="RFM29464.1"/>
    <property type="molecule type" value="Genomic_DNA"/>
</dbReference>
<dbReference type="Gene3D" id="1.10.260.40">
    <property type="entry name" value="lambda repressor-like DNA-binding domains"/>
    <property type="match status" value="1"/>
</dbReference>
<dbReference type="AlphaFoldDB" id="A0A3E1NNR0"/>
<organism evidence="5 6">
    <name type="scientific">Deminuibacter soli</name>
    <dbReference type="NCBI Taxonomy" id="2291815"/>
    <lineage>
        <taxon>Bacteria</taxon>
        <taxon>Pseudomonadati</taxon>
        <taxon>Bacteroidota</taxon>
        <taxon>Chitinophagia</taxon>
        <taxon>Chitinophagales</taxon>
        <taxon>Chitinophagaceae</taxon>
        <taxon>Deminuibacter</taxon>
    </lineage>
</organism>
<dbReference type="Pfam" id="PF13377">
    <property type="entry name" value="Peripla_BP_3"/>
    <property type="match status" value="1"/>
</dbReference>
<dbReference type="RefSeq" id="WP_116845221.1">
    <property type="nucleotide sequence ID" value="NZ_QTJU01000001.1"/>
</dbReference>
<dbReference type="GO" id="GO:0003700">
    <property type="term" value="F:DNA-binding transcription factor activity"/>
    <property type="evidence" value="ECO:0007669"/>
    <property type="project" value="TreeGrafter"/>
</dbReference>
<dbReference type="SMART" id="SM00354">
    <property type="entry name" value="HTH_LACI"/>
    <property type="match status" value="1"/>
</dbReference>
<keyword evidence="2" id="KW-0238">DNA-binding</keyword>
<dbReference type="SUPFAM" id="SSF47413">
    <property type="entry name" value="lambda repressor-like DNA-binding domains"/>
    <property type="match status" value="1"/>
</dbReference>
<evidence type="ECO:0000256" key="1">
    <source>
        <dbReference type="ARBA" id="ARBA00023015"/>
    </source>
</evidence>
<proteinExistence type="predicted"/>
<dbReference type="Pfam" id="PF00356">
    <property type="entry name" value="LacI"/>
    <property type="match status" value="1"/>
</dbReference>
<dbReference type="PANTHER" id="PTHR30146">
    <property type="entry name" value="LACI-RELATED TRANSCRIPTIONAL REPRESSOR"/>
    <property type="match status" value="1"/>
</dbReference>
<evidence type="ECO:0000259" key="4">
    <source>
        <dbReference type="PROSITE" id="PS50932"/>
    </source>
</evidence>
<dbReference type="InterPro" id="IPR028082">
    <property type="entry name" value="Peripla_BP_I"/>
</dbReference>
<dbReference type="OrthoDB" id="9803256at2"/>
<dbReference type="InterPro" id="IPR010982">
    <property type="entry name" value="Lambda_DNA-bd_dom_sf"/>
</dbReference>
<dbReference type="CDD" id="cd01392">
    <property type="entry name" value="HTH_LacI"/>
    <property type="match status" value="1"/>
</dbReference>
<dbReference type="PROSITE" id="PS50932">
    <property type="entry name" value="HTH_LACI_2"/>
    <property type="match status" value="1"/>
</dbReference>
<keyword evidence="1" id="KW-0805">Transcription regulation</keyword>
<dbReference type="PROSITE" id="PS00356">
    <property type="entry name" value="HTH_LACI_1"/>
    <property type="match status" value="1"/>
</dbReference>
<reference evidence="5 6" key="1">
    <citation type="submission" date="2018-08" db="EMBL/GenBank/DDBJ databases">
        <title>Chitinophagaceae sp. K23C18032701, a novel bacterium isolated from forest soil.</title>
        <authorList>
            <person name="Wang C."/>
        </authorList>
    </citation>
    <scope>NUCLEOTIDE SEQUENCE [LARGE SCALE GENOMIC DNA]</scope>
    <source>
        <strain evidence="5 6">K23C18032701</strain>
    </source>
</reference>
<dbReference type="PANTHER" id="PTHR30146:SF145">
    <property type="entry name" value="RIBOSE OPERON REPRESSOR"/>
    <property type="match status" value="1"/>
</dbReference>
<protein>
    <submittedName>
        <fullName evidence="5">LacI family transcriptional regulator</fullName>
    </submittedName>
</protein>
<evidence type="ECO:0000313" key="5">
    <source>
        <dbReference type="EMBL" id="RFM29464.1"/>
    </source>
</evidence>
<evidence type="ECO:0000256" key="3">
    <source>
        <dbReference type="ARBA" id="ARBA00023163"/>
    </source>
</evidence>
<evidence type="ECO:0000256" key="2">
    <source>
        <dbReference type="ARBA" id="ARBA00023125"/>
    </source>
</evidence>
<dbReference type="InterPro" id="IPR000843">
    <property type="entry name" value="HTH_LacI"/>
</dbReference>